<comment type="caution">
    <text evidence="1">The sequence shown here is derived from an EMBL/GenBank/DDBJ whole genome shotgun (WGS) entry which is preliminary data.</text>
</comment>
<dbReference type="Proteomes" id="UP001434883">
    <property type="component" value="Unassembled WGS sequence"/>
</dbReference>
<gene>
    <name evidence="1" type="ORF">XENOCAPTIV_007078</name>
</gene>
<protein>
    <submittedName>
        <fullName evidence="1">Uncharacterized protein</fullName>
    </submittedName>
</protein>
<dbReference type="EMBL" id="JAHRIN010060612">
    <property type="protein sequence ID" value="MEQ2212936.1"/>
    <property type="molecule type" value="Genomic_DNA"/>
</dbReference>
<reference evidence="1 2" key="1">
    <citation type="submission" date="2021-06" db="EMBL/GenBank/DDBJ databases">
        <authorList>
            <person name="Palmer J.M."/>
        </authorList>
    </citation>
    <scope>NUCLEOTIDE SEQUENCE [LARGE SCALE GENOMIC DNA]</scope>
    <source>
        <strain evidence="1 2">XC_2019</strain>
        <tissue evidence="1">Muscle</tissue>
    </source>
</reference>
<evidence type="ECO:0000313" key="1">
    <source>
        <dbReference type="EMBL" id="MEQ2212936.1"/>
    </source>
</evidence>
<accession>A0ABV0RYG6</accession>
<sequence length="100" mass="11063">MTKQKSCSEICCCYFPQSPKHQIQTGRFSSPPLFTVSLTQSGTQFLIHGKKGTLSLGCRFSPPLLHTHTILSQAEPLGRPFHPSCLASLPLLQNIPNRQD</sequence>
<keyword evidence="2" id="KW-1185">Reference proteome</keyword>
<name>A0ABV0RYG6_9TELE</name>
<organism evidence="1 2">
    <name type="scientific">Xenoophorus captivus</name>
    <dbReference type="NCBI Taxonomy" id="1517983"/>
    <lineage>
        <taxon>Eukaryota</taxon>
        <taxon>Metazoa</taxon>
        <taxon>Chordata</taxon>
        <taxon>Craniata</taxon>
        <taxon>Vertebrata</taxon>
        <taxon>Euteleostomi</taxon>
        <taxon>Actinopterygii</taxon>
        <taxon>Neopterygii</taxon>
        <taxon>Teleostei</taxon>
        <taxon>Neoteleostei</taxon>
        <taxon>Acanthomorphata</taxon>
        <taxon>Ovalentaria</taxon>
        <taxon>Atherinomorphae</taxon>
        <taxon>Cyprinodontiformes</taxon>
        <taxon>Goodeidae</taxon>
        <taxon>Xenoophorus</taxon>
    </lineage>
</organism>
<proteinExistence type="predicted"/>
<evidence type="ECO:0000313" key="2">
    <source>
        <dbReference type="Proteomes" id="UP001434883"/>
    </source>
</evidence>